<sequence length="271" mass="30126">MGYATVRKSYYDAPEGEVHYRYLCATAKDPAKAPILFLHMTAVSGRYYEKLMQRCAEAGHDCYAPDMPGFGGSYDPVDQPAAITYYVDAFMLLTKHANLTKFHVMGHHTGASIGAEMAVLYPDRVLSLTVSGPAMLTEAEQIGSREEELVCFNYPVADGSHVKKTWDFCWGLCGGEPADMHPHILDVMRAYNGRIQAYSCVFHHDLIKTMGEVKCPVLNLTADEDMLSPFSGRVKEKLPNAVVEKIGGGNWEPYHDVDNFAKSMLRFIGNL</sequence>
<reference evidence="2 3" key="1">
    <citation type="journal article" date="2018" name="IMA Fungus">
        <title>IMA Genome-F 9: Draft genome sequence of Annulohypoxylon stygium, Aspergillus mulundensis, Berkeleyomyces basicola (syn. Thielaviopsis basicola), Ceratocystis smalleyi, two Cercospora beticola strains, Coleophoma cylindrospora, Fusarium fracticaudum, Phialophora cf. hyalina, and Morchella septimelata.</title>
        <authorList>
            <person name="Wingfield B.D."/>
            <person name="Bills G.F."/>
            <person name="Dong Y."/>
            <person name="Huang W."/>
            <person name="Nel W.J."/>
            <person name="Swalarsk-Parry B.S."/>
            <person name="Vaghefi N."/>
            <person name="Wilken P.M."/>
            <person name="An Z."/>
            <person name="de Beer Z.W."/>
            <person name="De Vos L."/>
            <person name="Chen L."/>
            <person name="Duong T.A."/>
            <person name="Gao Y."/>
            <person name="Hammerbacher A."/>
            <person name="Kikkert J.R."/>
            <person name="Li Y."/>
            <person name="Li H."/>
            <person name="Li K."/>
            <person name="Li Q."/>
            <person name="Liu X."/>
            <person name="Ma X."/>
            <person name="Naidoo K."/>
            <person name="Pethybridge S.J."/>
            <person name="Sun J."/>
            <person name="Steenkamp E.T."/>
            <person name="van der Nest M.A."/>
            <person name="van Wyk S."/>
            <person name="Wingfield M.J."/>
            <person name="Xiong C."/>
            <person name="Yue Q."/>
            <person name="Zhang X."/>
        </authorList>
    </citation>
    <scope>NUCLEOTIDE SEQUENCE [LARGE SCALE GENOMIC DNA]</scope>
    <source>
        <strain evidence="2 3">BP6252</strain>
    </source>
</reference>
<dbReference type="InterPro" id="IPR050266">
    <property type="entry name" value="AB_hydrolase_sf"/>
</dbReference>
<protein>
    <recommendedName>
        <fullName evidence="1">AB hydrolase-1 domain-containing protein</fullName>
    </recommendedName>
</protein>
<dbReference type="Pfam" id="PF00561">
    <property type="entry name" value="Abhydrolase_1"/>
    <property type="match status" value="1"/>
</dbReference>
<dbReference type="STRING" id="1849047.A0A3D8Q5U9"/>
<dbReference type="GO" id="GO:0046464">
    <property type="term" value="P:acylglycerol catabolic process"/>
    <property type="evidence" value="ECO:0007669"/>
    <property type="project" value="TreeGrafter"/>
</dbReference>
<dbReference type="InterPro" id="IPR029058">
    <property type="entry name" value="AB_hydrolase_fold"/>
</dbReference>
<organism evidence="2 3">
    <name type="scientific">Coleophoma cylindrospora</name>
    <dbReference type="NCBI Taxonomy" id="1849047"/>
    <lineage>
        <taxon>Eukaryota</taxon>
        <taxon>Fungi</taxon>
        <taxon>Dikarya</taxon>
        <taxon>Ascomycota</taxon>
        <taxon>Pezizomycotina</taxon>
        <taxon>Leotiomycetes</taxon>
        <taxon>Helotiales</taxon>
        <taxon>Dermateaceae</taxon>
        <taxon>Coleophoma</taxon>
    </lineage>
</organism>
<proteinExistence type="predicted"/>
<evidence type="ECO:0000259" key="1">
    <source>
        <dbReference type="Pfam" id="PF00561"/>
    </source>
</evidence>
<dbReference type="Gene3D" id="3.40.50.1820">
    <property type="entry name" value="alpha/beta hydrolase"/>
    <property type="match status" value="1"/>
</dbReference>
<name>A0A3D8Q5U9_9HELO</name>
<dbReference type="GO" id="GO:0016020">
    <property type="term" value="C:membrane"/>
    <property type="evidence" value="ECO:0007669"/>
    <property type="project" value="TreeGrafter"/>
</dbReference>
<dbReference type="GO" id="GO:0047372">
    <property type="term" value="F:monoacylglycerol lipase activity"/>
    <property type="evidence" value="ECO:0007669"/>
    <property type="project" value="TreeGrafter"/>
</dbReference>
<accession>A0A3D8Q5U9</accession>
<dbReference type="InterPro" id="IPR000073">
    <property type="entry name" value="AB_hydrolase_1"/>
</dbReference>
<evidence type="ECO:0000313" key="2">
    <source>
        <dbReference type="EMBL" id="RDW57189.1"/>
    </source>
</evidence>
<gene>
    <name evidence="2" type="ORF">BP6252_13837</name>
</gene>
<dbReference type="SUPFAM" id="SSF53474">
    <property type="entry name" value="alpha/beta-Hydrolases"/>
    <property type="match status" value="1"/>
</dbReference>
<comment type="caution">
    <text evidence="2">The sequence shown here is derived from an EMBL/GenBank/DDBJ whole genome shotgun (WGS) entry which is preliminary data.</text>
</comment>
<dbReference type="PANTHER" id="PTHR43798:SF33">
    <property type="entry name" value="HYDROLASE, PUTATIVE (AFU_ORTHOLOGUE AFUA_2G14860)-RELATED"/>
    <property type="match status" value="1"/>
</dbReference>
<dbReference type="Proteomes" id="UP000256645">
    <property type="component" value="Unassembled WGS sequence"/>
</dbReference>
<dbReference type="EMBL" id="PDLM01000022">
    <property type="protein sequence ID" value="RDW57189.1"/>
    <property type="molecule type" value="Genomic_DNA"/>
</dbReference>
<evidence type="ECO:0000313" key="3">
    <source>
        <dbReference type="Proteomes" id="UP000256645"/>
    </source>
</evidence>
<dbReference type="PANTHER" id="PTHR43798">
    <property type="entry name" value="MONOACYLGLYCEROL LIPASE"/>
    <property type="match status" value="1"/>
</dbReference>
<dbReference type="PRINTS" id="PR00111">
    <property type="entry name" value="ABHYDROLASE"/>
</dbReference>
<feature type="domain" description="AB hydrolase-1" evidence="1">
    <location>
        <begin position="34"/>
        <end position="139"/>
    </location>
</feature>
<dbReference type="OrthoDB" id="284184at2759"/>
<dbReference type="AlphaFoldDB" id="A0A3D8Q5U9"/>
<keyword evidence="3" id="KW-1185">Reference proteome</keyword>